<evidence type="ECO:0000313" key="2">
    <source>
        <dbReference type="Proteomes" id="UP001160148"/>
    </source>
</evidence>
<dbReference type="AlphaFoldDB" id="A0AAV0VVQ0"/>
<name>A0AAV0VVQ0_9HEMI</name>
<organism evidence="1 2">
    <name type="scientific">Macrosiphum euphorbiae</name>
    <name type="common">potato aphid</name>
    <dbReference type="NCBI Taxonomy" id="13131"/>
    <lineage>
        <taxon>Eukaryota</taxon>
        <taxon>Metazoa</taxon>
        <taxon>Ecdysozoa</taxon>
        <taxon>Arthropoda</taxon>
        <taxon>Hexapoda</taxon>
        <taxon>Insecta</taxon>
        <taxon>Pterygota</taxon>
        <taxon>Neoptera</taxon>
        <taxon>Paraneoptera</taxon>
        <taxon>Hemiptera</taxon>
        <taxon>Sternorrhyncha</taxon>
        <taxon>Aphidomorpha</taxon>
        <taxon>Aphidoidea</taxon>
        <taxon>Aphididae</taxon>
        <taxon>Macrosiphini</taxon>
        <taxon>Macrosiphum</taxon>
    </lineage>
</organism>
<protein>
    <submittedName>
        <fullName evidence="1">Uncharacterized protein</fullName>
    </submittedName>
</protein>
<accession>A0AAV0VVQ0</accession>
<proteinExistence type="predicted"/>
<sequence length="141" mass="15929">MIGVPREILHLAIPRCLNIRVTPRFRSAAQSDRPVDGRRGVWIAVRRDRPNERSVRRPTVADRGPALLRRARPRVPVLFPRANQGRAVGRRLDGRRAGAQQPVAAVRGLRFRALRLQTGVCLLCENGPYGNFNCRALNRIQ</sequence>
<comment type="caution">
    <text evidence="1">The sequence shown here is derived from an EMBL/GenBank/DDBJ whole genome shotgun (WGS) entry which is preliminary data.</text>
</comment>
<reference evidence="1 2" key="1">
    <citation type="submission" date="2023-01" db="EMBL/GenBank/DDBJ databases">
        <authorList>
            <person name="Whitehead M."/>
        </authorList>
    </citation>
    <scope>NUCLEOTIDE SEQUENCE [LARGE SCALE GENOMIC DNA]</scope>
</reference>
<dbReference type="EMBL" id="CARXXK010000001">
    <property type="protein sequence ID" value="CAI6346967.1"/>
    <property type="molecule type" value="Genomic_DNA"/>
</dbReference>
<evidence type="ECO:0000313" key="1">
    <source>
        <dbReference type="EMBL" id="CAI6346967.1"/>
    </source>
</evidence>
<keyword evidence="2" id="KW-1185">Reference proteome</keyword>
<gene>
    <name evidence="1" type="ORF">MEUPH1_LOCUS3812</name>
</gene>
<dbReference type="Proteomes" id="UP001160148">
    <property type="component" value="Unassembled WGS sequence"/>
</dbReference>